<proteinExistence type="predicted"/>
<dbReference type="AlphaFoldDB" id="A0A382CLR0"/>
<reference evidence="1" key="1">
    <citation type="submission" date="2018-05" db="EMBL/GenBank/DDBJ databases">
        <authorList>
            <person name="Lanie J.A."/>
            <person name="Ng W.-L."/>
            <person name="Kazmierczak K.M."/>
            <person name="Andrzejewski T.M."/>
            <person name="Davidsen T.M."/>
            <person name="Wayne K.J."/>
            <person name="Tettelin H."/>
            <person name="Glass J.I."/>
            <person name="Rusch D."/>
            <person name="Podicherti R."/>
            <person name="Tsui H.-C.T."/>
            <person name="Winkler M.E."/>
        </authorList>
    </citation>
    <scope>NUCLEOTIDE SEQUENCE</scope>
</reference>
<sequence length="23" mass="2717">VSLPQYSLEVYSQKINDKHQIKV</sequence>
<accession>A0A382CLR0</accession>
<dbReference type="EMBL" id="UINC01035041">
    <property type="protein sequence ID" value="SVB26809.1"/>
    <property type="molecule type" value="Genomic_DNA"/>
</dbReference>
<name>A0A382CLR0_9ZZZZ</name>
<protein>
    <submittedName>
        <fullName evidence="1">Uncharacterized protein</fullName>
    </submittedName>
</protein>
<evidence type="ECO:0000313" key="1">
    <source>
        <dbReference type="EMBL" id="SVB26809.1"/>
    </source>
</evidence>
<gene>
    <name evidence="1" type="ORF">METZ01_LOCUS179663</name>
</gene>
<feature type="non-terminal residue" evidence="1">
    <location>
        <position position="1"/>
    </location>
</feature>
<organism evidence="1">
    <name type="scientific">marine metagenome</name>
    <dbReference type="NCBI Taxonomy" id="408172"/>
    <lineage>
        <taxon>unclassified sequences</taxon>
        <taxon>metagenomes</taxon>
        <taxon>ecological metagenomes</taxon>
    </lineage>
</organism>